<evidence type="ECO:0000259" key="2">
    <source>
        <dbReference type="Pfam" id="PF13280"/>
    </source>
</evidence>
<dbReference type="InterPro" id="IPR026881">
    <property type="entry name" value="WYL_dom"/>
</dbReference>
<dbReference type="InterPro" id="IPR036388">
    <property type="entry name" value="WH-like_DNA-bd_sf"/>
</dbReference>
<feature type="domain" description="WYL" evidence="2">
    <location>
        <begin position="140"/>
        <end position="202"/>
    </location>
</feature>
<dbReference type="InterPro" id="IPR057727">
    <property type="entry name" value="WCX_dom"/>
</dbReference>
<dbReference type="PANTHER" id="PTHR34580:SF1">
    <property type="entry name" value="PROTEIN PAFC"/>
    <property type="match status" value="1"/>
</dbReference>
<dbReference type="InterPro" id="IPR051534">
    <property type="entry name" value="CBASS_pafABC_assoc_protein"/>
</dbReference>
<proteinExistence type="predicted"/>
<dbReference type="EMBL" id="CP109106">
    <property type="protein sequence ID" value="WSB71695.1"/>
    <property type="molecule type" value="Genomic_DNA"/>
</dbReference>
<gene>
    <name evidence="4" type="ORF">OG863_29205</name>
</gene>
<keyword evidence="5" id="KW-1185">Reference proteome</keyword>
<dbReference type="Gene3D" id="1.10.10.10">
    <property type="entry name" value="Winged helix-like DNA-binding domain superfamily/Winged helix DNA-binding domain"/>
    <property type="match status" value="1"/>
</dbReference>
<dbReference type="PANTHER" id="PTHR34580">
    <property type="match status" value="1"/>
</dbReference>
<dbReference type="Pfam" id="PF13280">
    <property type="entry name" value="WYL"/>
    <property type="match status" value="1"/>
</dbReference>
<protein>
    <submittedName>
        <fullName evidence="4">WYL domain-containing protein</fullName>
    </submittedName>
</protein>
<dbReference type="InterPro" id="IPR013196">
    <property type="entry name" value="HTH_11"/>
</dbReference>
<dbReference type="Pfam" id="PF25583">
    <property type="entry name" value="WCX"/>
    <property type="match status" value="1"/>
</dbReference>
<feature type="domain" description="WCX" evidence="3">
    <location>
        <begin position="245"/>
        <end position="331"/>
    </location>
</feature>
<organism evidence="4 5">
    <name type="scientific">Streptomyces decoyicus</name>
    <dbReference type="NCBI Taxonomy" id="249567"/>
    <lineage>
        <taxon>Bacteria</taxon>
        <taxon>Bacillati</taxon>
        <taxon>Actinomycetota</taxon>
        <taxon>Actinomycetes</taxon>
        <taxon>Kitasatosporales</taxon>
        <taxon>Streptomycetaceae</taxon>
        <taxon>Streptomyces</taxon>
    </lineage>
</organism>
<evidence type="ECO:0000259" key="3">
    <source>
        <dbReference type="Pfam" id="PF25583"/>
    </source>
</evidence>
<evidence type="ECO:0000313" key="4">
    <source>
        <dbReference type="EMBL" id="WSB71695.1"/>
    </source>
</evidence>
<sequence>MRAARLIRMVLLLQARPSMTGAELAQELEVSERTVARDVLSLSEAGVPVYADRGRAGGYRLIGGYRTRLTGLGRSEAEALFLSGVPLALREMGLADAASAARLKVSAALLPELRDAATGAAQRFHLDAPAWYQEPETPALLPEIADAVWDDRRITARYLRKDTEAERELEPYGLVLKAGVWYLAARTQGDYRVYRVDRFTAVARAGSGSTSGTDDAGERFTRDGSFDLPAFWAERAAQFARSILREEVVLRLSPRGVLQLPYVTERAAAREAIARAQAEGGPDEHGLLTVTLAVESVEVACAQLLALGPEGEVLAPTELRERLASAARRMAALYE</sequence>
<accession>A0ABZ1FP68</accession>
<dbReference type="Pfam" id="PF08279">
    <property type="entry name" value="HTH_11"/>
    <property type="match status" value="1"/>
</dbReference>
<dbReference type="PIRSF" id="PIRSF016838">
    <property type="entry name" value="PafC"/>
    <property type="match status" value="1"/>
</dbReference>
<evidence type="ECO:0000313" key="5">
    <source>
        <dbReference type="Proteomes" id="UP001344251"/>
    </source>
</evidence>
<dbReference type="SUPFAM" id="SSF46785">
    <property type="entry name" value="Winged helix' DNA-binding domain"/>
    <property type="match status" value="1"/>
</dbReference>
<feature type="domain" description="Helix-turn-helix type 11" evidence="1">
    <location>
        <begin position="6"/>
        <end position="60"/>
    </location>
</feature>
<dbReference type="RefSeq" id="WP_326621351.1">
    <property type="nucleotide sequence ID" value="NZ_CP109106.1"/>
</dbReference>
<dbReference type="InterPro" id="IPR036390">
    <property type="entry name" value="WH_DNA-bd_sf"/>
</dbReference>
<dbReference type="InterPro" id="IPR028349">
    <property type="entry name" value="PafC-like"/>
</dbReference>
<name>A0ABZ1FP68_9ACTN</name>
<dbReference type="Proteomes" id="UP001344251">
    <property type="component" value="Chromosome"/>
</dbReference>
<reference evidence="4 5" key="1">
    <citation type="submission" date="2022-10" db="EMBL/GenBank/DDBJ databases">
        <title>The complete genomes of actinobacterial strains from the NBC collection.</title>
        <authorList>
            <person name="Joergensen T.S."/>
            <person name="Alvarez Arevalo M."/>
            <person name="Sterndorff E.B."/>
            <person name="Faurdal D."/>
            <person name="Vuksanovic O."/>
            <person name="Mourched A.-S."/>
            <person name="Charusanti P."/>
            <person name="Shaw S."/>
            <person name="Blin K."/>
            <person name="Weber T."/>
        </authorList>
    </citation>
    <scope>NUCLEOTIDE SEQUENCE [LARGE SCALE GENOMIC DNA]</scope>
    <source>
        <strain evidence="4 5">NBC 01774</strain>
    </source>
</reference>
<evidence type="ECO:0000259" key="1">
    <source>
        <dbReference type="Pfam" id="PF08279"/>
    </source>
</evidence>
<dbReference type="PROSITE" id="PS52050">
    <property type="entry name" value="WYL"/>
    <property type="match status" value="1"/>
</dbReference>